<accession>A0ABV6YNA8</accession>
<feature type="domain" description="HPr kinase/phosphorylase C-terminal" evidence="11">
    <location>
        <begin position="136"/>
        <end position="304"/>
    </location>
</feature>
<name>A0ABV6YNA8_UNCEI</name>
<keyword evidence="4" id="KW-0808">Transferase</keyword>
<comment type="similarity">
    <text evidence="2">Belongs to the HPrK/P family.</text>
</comment>
<evidence type="ECO:0000313" key="12">
    <source>
        <dbReference type="EMBL" id="MFC1799369.1"/>
    </source>
</evidence>
<keyword evidence="8" id="KW-0511">Multifunctional enzyme</keyword>
<keyword evidence="3" id="KW-0723">Serine/threonine-protein kinase</keyword>
<evidence type="ECO:0000313" key="13">
    <source>
        <dbReference type="Proteomes" id="UP001594288"/>
    </source>
</evidence>
<evidence type="ECO:0000256" key="9">
    <source>
        <dbReference type="ARBA" id="ARBA00047657"/>
    </source>
</evidence>
<dbReference type="PANTHER" id="PTHR30305">
    <property type="entry name" value="PROTEIN YJDM-RELATED"/>
    <property type="match status" value="1"/>
</dbReference>
<evidence type="ECO:0000259" key="11">
    <source>
        <dbReference type="Pfam" id="PF07475"/>
    </source>
</evidence>
<evidence type="ECO:0000256" key="8">
    <source>
        <dbReference type="ARBA" id="ARBA00023268"/>
    </source>
</evidence>
<keyword evidence="5" id="KW-0547">Nucleotide-binding</keyword>
<dbReference type="CDD" id="cd01918">
    <property type="entry name" value="HprK_C"/>
    <property type="match status" value="1"/>
</dbReference>
<sequence length="323" mass="34468">MEANPLNLSRILAECGDPLGLSLLSEKASLKRGISQSDIGRPGLALTGFTDAFEHGRIQVMDRADVIYLEGLPAGEVSGRMRLLSEASVPCIIVAGGVEVPECLSGACLEAGIALMSATASATETVQHLNTYLLTELAPESSLSGTLVDVHGVGILITGKSGIGKSECALALVGRGHRLVADDHVCTIARPPGMLIGRSIEPLQSFVEVRGIGPVDIGSIYGVRALRRQKRIEIEVVLKEWEEGAAYDRTGLDRTCTELMGVRIPSIVVPLVPGKSVSVIIEVVALSHILRTYGYDAAGSLDKRWTEHIEKNRIPGFESRDIE</sequence>
<dbReference type="PANTHER" id="PTHR30305:SF1">
    <property type="entry name" value="HPR KINASE_PHOSPHORYLASE"/>
    <property type="match status" value="1"/>
</dbReference>
<dbReference type="InterPro" id="IPR028979">
    <property type="entry name" value="Ser_kin/Pase_Hpr-like_N_sf"/>
</dbReference>
<proteinExistence type="inferred from homology"/>
<dbReference type="GO" id="GO:0016301">
    <property type="term" value="F:kinase activity"/>
    <property type="evidence" value="ECO:0007669"/>
    <property type="project" value="UniProtKB-KW"/>
</dbReference>
<dbReference type="Proteomes" id="UP001594288">
    <property type="component" value="Unassembled WGS sequence"/>
</dbReference>
<dbReference type="Pfam" id="PF02603">
    <property type="entry name" value="Hpr_kinase_N"/>
    <property type="match status" value="1"/>
</dbReference>
<dbReference type="SUPFAM" id="SSF53795">
    <property type="entry name" value="PEP carboxykinase-like"/>
    <property type="match status" value="1"/>
</dbReference>
<keyword evidence="6 12" id="KW-0418">Kinase</keyword>
<reference evidence="12 13" key="1">
    <citation type="submission" date="2024-09" db="EMBL/GenBank/DDBJ databases">
        <authorList>
            <person name="D'Angelo T."/>
        </authorList>
    </citation>
    <scope>NUCLEOTIDE SEQUENCE [LARGE SCALE GENOMIC DNA]</scope>
    <source>
        <strain evidence="12">SAG AM-311-F02</strain>
    </source>
</reference>
<dbReference type="InterPro" id="IPR011104">
    <property type="entry name" value="Hpr_kin/Pase_C"/>
</dbReference>
<dbReference type="NCBIfam" id="TIGR00679">
    <property type="entry name" value="hpr-ser"/>
    <property type="match status" value="1"/>
</dbReference>
<evidence type="ECO:0000256" key="5">
    <source>
        <dbReference type="ARBA" id="ARBA00022741"/>
    </source>
</evidence>
<evidence type="ECO:0000259" key="10">
    <source>
        <dbReference type="Pfam" id="PF02603"/>
    </source>
</evidence>
<gene>
    <name evidence="12" type="primary">hprK</name>
    <name evidence="12" type="ORF">ACFL2Z_00445</name>
</gene>
<organism evidence="12 13">
    <name type="scientific">Eiseniibacteriota bacterium</name>
    <dbReference type="NCBI Taxonomy" id="2212470"/>
    <lineage>
        <taxon>Bacteria</taxon>
        <taxon>Candidatus Eiseniibacteriota</taxon>
    </lineage>
</organism>
<evidence type="ECO:0000256" key="4">
    <source>
        <dbReference type="ARBA" id="ARBA00022679"/>
    </source>
</evidence>
<evidence type="ECO:0000256" key="2">
    <source>
        <dbReference type="ARBA" id="ARBA00006883"/>
    </source>
</evidence>
<keyword evidence="13" id="KW-1185">Reference proteome</keyword>
<dbReference type="Pfam" id="PF07475">
    <property type="entry name" value="Hpr_kinase_C"/>
    <property type="match status" value="1"/>
</dbReference>
<evidence type="ECO:0000256" key="6">
    <source>
        <dbReference type="ARBA" id="ARBA00022777"/>
    </source>
</evidence>
<evidence type="ECO:0000256" key="7">
    <source>
        <dbReference type="ARBA" id="ARBA00022840"/>
    </source>
</evidence>
<dbReference type="Gene3D" id="3.40.1390.20">
    <property type="entry name" value="HprK N-terminal domain-like"/>
    <property type="match status" value="1"/>
</dbReference>
<dbReference type="Gene3D" id="3.40.50.300">
    <property type="entry name" value="P-loop containing nucleotide triphosphate hydrolases"/>
    <property type="match status" value="1"/>
</dbReference>
<dbReference type="SUPFAM" id="SSF75138">
    <property type="entry name" value="HprK N-terminal domain-like"/>
    <property type="match status" value="1"/>
</dbReference>
<comment type="catalytic activity">
    <reaction evidence="9">
        <text>[HPr protein]-O-phospho-L-serine + phosphate + H(+) = [HPr protein]-L-serine + diphosphate</text>
        <dbReference type="Rhea" id="RHEA:46604"/>
        <dbReference type="Rhea" id="RHEA-COMP:11602"/>
        <dbReference type="Rhea" id="RHEA-COMP:11603"/>
        <dbReference type="ChEBI" id="CHEBI:15378"/>
        <dbReference type="ChEBI" id="CHEBI:29999"/>
        <dbReference type="ChEBI" id="CHEBI:33019"/>
        <dbReference type="ChEBI" id="CHEBI:43474"/>
        <dbReference type="ChEBI" id="CHEBI:83421"/>
    </reaction>
</comment>
<comment type="caution">
    <text evidence="12">The sequence shown here is derived from an EMBL/GenBank/DDBJ whole genome shotgun (WGS) entry which is preliminary data.</text>
</comment>
<comment type="catalytic activity">
    <reaction evidence="1">
        <text>[HPr protein]-L-serine + ATP = [HPr protein]-O-phospho-L-serine + ADP + H(+)</text>
        <dbReference type="Rhea" id="RHEA:46600"/>
        <dbReference type="Rhea" id="RHEA-COMP:11602"/>
        <dbReference type="Rhea" id="RHEA-COMP:11603"/>
        <dbReference type="ChEBI" id="CHEBI:15378"/>
        <dbReference type="ChEBI" id="CHEBI:29999"/>
        <dbReference type="ChEBI" id="CHEBI:30616"/>
        <dbReference type="ChEBI" id="CHEBI:83421"/>
        <dbReference type="ChEBI" id="CHEBI:456216"/>
    </reaction>
</comment>
<dbReference type="InterPro" id="IPR003755">
    <property type="entry name" value="HPr(Ser)_kin/Pase"/>
</dbReference>
<dbReference type="EMBL" id="JBHPEI010000003">
    <property type="protein sequence ID" value="MFC1799369.1"/>
    <property type="molecule type" value="Genomic_DNA"/>
</dbReference>
<dbReference type="InterPro" id="IPR027417">
    <property type="entry name" value="P-loop_NTPase"/>
</dbReference>
<protein>
    <submittedName>
        <fullName evidence="12">HPr(Ser) kinase/phosphatase</fullName>
    </submittedName>
</protein>
<evidence type="ECO:0000256" key="3">
    <source>
        <dbReference type="ARBA" id="ARBA00022527"/>
    </source>
</evidence>
<evidence type="ECO:0000256" key="1">
    <source>
        <dbReference type="ARBA" id="ARBA00001120"/>
    </source>
</evidence>
<feature type="domain" description="HPr(Ser) kinase/phosphorylase N-terminal" evidence="10">
    <location>
        <begin position="20"/>
        <end position="133"/>
    </location>
</feature>
<keyword evidence="7" id="KW-0067">ATP-binding</keyword>
<dbReference type="InterPro" id="IPR011126">
    <property type="entry name" value="Hpr_kin/Pase_Hpr_N"/>
</dbReference>